<dbReference type="Gene3D" id="3.80.10.10">
    <property type="entry name" value="Ribonuclease Inhibitor"/>
    <property type="match status" value="5"/>
</dbReference>
<accession>A0A6P1TSF4</accession>
<gene>
    <name evidence="1" type="ORF">Ana3638_22865</name>
</gene>
<proteinExistence type="predicted"/>
<dbReference type="InterPro" id="IPR032675">
    <property type="entry name" value="LRR_dom_sf"/>
</dbReference>
<dbReference type="Pfam" id="PF13306">
    <property type="entry name" value="LRR_5"/>
    <property type="match status" value="3"/>
</dbReference>
<dbReference type="Proteomes" id="UP000464314">
    <property type="component" value="Chromosome"/>
</dbReference>
<evidence type="ECO:0000313" key="2">
    <source>
        <dbReference type="Proteomes" id="UP000464314"/>
    </source>
</evidence>
<keyword evidence="2" id="KW-1185">Reference proteome</keyword>
<evidence type="ECO:0000313" key="1">
    <source>
        <dbReference type="EMBL" id="QHQ63864.1"/>
    </source>
</evidence>
<organism evidence="1 2">
    <name type="scientific">Anaerocolumna sedimenticola</name>
    <dbReference type="NCBI Taxonomy" id="2696063"/>
    <lineage>
        <taxon>Bacteria</taxon>
        <taxon>Bacillati</taxon>
        <taxon>Bacillota</taxon>
        <taxon>Clostridia</taxon>
        <taxon>Lachnospirales</taxon>
        <taxon>Lachnospiraceae</taxon>
        <taxon>Anaerocolumna</taxon>
    </lineage>
</organism>
<sequence>MLLYPNGKGTAYSVPKGTGTIEKYAFYQSKLEKITLPEGLKTIKDNAFTTCFHLTGITIPKSVTRMNILDFKYLDSLQSFHMESGSKLYVSYEGILYNTARTKIIFVPKAYKKTVLKFPSTLTGLNLSSFNLKDTTEIIIPKALKELETYTDSGKCFNKISIESGNKNFILYQGSLYNKNKTELYLFKKQEKAEFPDTLKNINIFYLRNSGIKEMIIPENAQIITWIDNVYDIPTLERVSVVKDSKYYTLENGLLLSKDKTILYDIPRDIKELKIPDTVKSVNSSLTFRKTDLKSVSIPESAVDINYSDFMYLKSAVSIEADKNNNAFTSINGVLYNKDVTVLIYYPVNKTDKTYVMPDTVKYILNPESITDNPYLESITLSGALEYRDYGFVKSNSLKEINVDDSNAYYKSLEGVLYNKEMTVLVAYPFQKTDKTFIVPDTVMEVSGFCYSKDTMLDDYQYTVNAFSNPYLETLVIGKKVKTLFTVYDNYTIWDFKNLQKIEVSNDNPFFSSKDGILYNKEFSVMYLYPRDCRNEVLTIPGSVREIQDTFINAAVNNKYLKSISLVSDNKAFSTDGITLSNYAGNHIYLRIGDTNYGKRIFSD</sequence>
<protein>
    <submittedName>
        <fullName evidence="1">Leucine-rich repeat protein</fullName>
    </submittedName>
</protein>
<dbReference type="InterPro" id="IPR026906">
    <property type="entry name" value="LRR_5"/>
</dbReference>
<dbReference type="RefSeq" id="WP_161840671.1">
    <property type="nucleotide sequence ID" value="NZ_CP048000.1"/>
</dbReference>
<name>A0A6P1TSF4_9FIRM</name>
<dbReference type="AlphaFoldDB" id="A0A6P1TSF4"/>
<dbReference type="EMBL" id="CP048000">
    <property type="protein sequence ID" value="QHQ63864.1"/>
    <property type="molecule type" value="Genomic_DNA"/>
</dbReference>
<dbReference type="KEGG" id="anr:Ana3638_22865"/>
<reference evidence="1 2" key="1">
    <citation type="submission" date="2020-01" db="EMBL/GenBank/DDBJ databases">
        <title>Genome analysis of Anaerocolumna sp. CBA3638.</title>
        <authorList>
            <person name="Kim J."/>
            <person name="Roh S.W."/>
        </authorList>
    </citation>
    <scope>NUCLEOTIDE SEQUENCE [LARGE SCALE GENOMIC DNA]</scope>
    <source>
        <strain evidence="1 2">CBA3638</strain>
    </source>
</reference>